<sequence>MLVQARALILSALLALPPLAAAAHPHVYIDSKLELIYDETGRLSAVAVEWSYDELYSLLIVTDLGLDPDGDGVLDYDERTRLQGFDADWEPDFDGRLYLTTDQGPVELLGPRSFEADYRDGRIVSRHLRPLSSPLPADAALQLQTYDPEFYVDFTLHGPPRFLGRDDCRAALDQGNPDAARAAYRAALDAALLEATDDAEAELVTVDIGGAGAGALNVICGSATTG</sequence>
<feature type="chain" id="PRO_5045603354" evidence="1">
    <location>
        <begin position="23"/>
        <end position="226"/>
    </location>
</feature>
<keyword evidence="3" id="KW-1185">Reference proteome</keyword>
<protein>
    <submittedName>
        <fullName evidence="2">DUF1007 family protein</fullName>
    </submittedName>
</protein>
<dbReference type="RefSeq" id="WP_260277370.1">
    <property type="nucleotide sequence ID" value="NZ_JANAVZ010000006.1"/>
</dbReference>
<feature type="signal peptide" evidence="1">
    <location>
        <begin position="1"/>
        <end position="22"/>
    </location>
</feature>
<keyword evidence="1" id="KW-0732">Signal</keyword>
<dbReference type="InterPro" id="IPR010412">
    <property type="entry name" value="DUF1007"/>
</dbReference>
<reference evidence="2 3" key="1">
    <citation type="submission" date="2022-04" db="EMBL/GenBank/DDBJ databases">
        <title>Paracoccus sp. YLB-12 draft genome sequence.</title>
        <authorList>
            <person name="Yu L."/>
        </authorList>
    </citation>
    <scope>NUCLEOTIDE SEQUENCE [LARGE SCALE GENOMIC DNA]</scope>
    <source>
        <strain evidence="2 3">YLB-12</strain>
    </source>
</reference>
<evidence type="ECO:0000313" key="2">
    <source>
        <dbReference type="EMBL" id="MCT4333503.1"/>
    </source>
</evidence>
<evidence type="ECO:0000313" key="3">
    <source>
        <dbReference type="Proteomes" id="UP001320702"/>
    </source>
</evidence>
<evidence type="ECO:0000256" key="1">
    <source>
        <dbReference type="SAM" id="SignalP"/>
    </source>
</evidence>
<dbReference type="EMBL" id="JANAVZ010000006">
    <property type="protein sequence ID" value="MCT4333503.1"/>
    <property type="molecule type" value="Genomic_DNA"/>
</dbReference>
<gene>
    <name evidence="2" type="ORF">MU516_11575</name>
</gene>
<accession>A0ABT2KAE1</accession>
<comment type="caution">
    <text evidence="2">The sequence shown here is derived from an EMBL/GenBank/DDBJ whole genome shotgun (WGS) entry which is preliminary data.</text>
</comment>
<dbReference type="Proteomes" id="UP001320702">
    <property type="component" value="Unassembled WGS sequence"/>
</dbReference>
<dbReference type="Pfam" id="PF06226">
    <property type="entry name" value="DUF1007"/>
    <property type="match status" value="1"/>
</dbReference>
<name>A0ABT2KAE1_9RHOB</name>
<proteinExistence type="predicted"/>
<organism evidence="2 3">
    <name type="scientific">Paracoccus maritimus</name>
    <dbReference type="NCBI Taxonomy" id="2933292"/>
    <lineage>
        <taxon>Bacteria</taxon>
        <taxon>Pseudomonadati</taxon>
        <taxon>Pseudomonadota</taxon>
        <taxon>Alphaproteobacteria</taxon>
        <taxon>Rhodobacterales</taxon>
        <taxon>Paracoccaceae</taxon>
        <taxon>Paracoccus</taxon>
    </lineage>
</organism>